<feature type="transmembrane region" description="Helical" evidence="2">
    <location>
        <begin position="188"/>
        <end position="213"/>
    </location>
</feature>
<dbReference type="Proteomes" id="UP000290288">
    <property type="component" value="Unassembled WGS sequence"/>
</dbReference>
<keyword evidence="2" id="KW-0472">Membrane</keyword>
<keyword evidence="4" id="KW-1185">Reference proteome</keyword>
<organism evidence="3 4">
    <name type="scientific">Candolleomyces aberdarensis</name>
    <dbReference type="NCBI Taxonomy" id="2316362"/>
    <lineage>
        <taxon>Eukaryota</taxon>
        <taxon>Fungi</taxon>
        <taxon>Dikarya</taxon>
        <taxon>Basidiomycota</taxon>
        <taxon>Agaricomycotina</taxon>
        <taxon>Agaricomycetes</taxon>
        <taxon>Agaricomycetidae</taxon>
        <taxon>Agaricales</taxon>
        <taxon>Agaricineae</taxon>
        <taxon>Psathyrellaceae</taxon>
        <taxon>Candolleomyces</taxon>
    </lineage>
</organism>
<sequence>MENNTGHYAIRDENRTDLKHRGTANSTTSLSQEEKIDPKEDTIVRTSASPDADPSHPPHSSTPLHRRRRLLYDICLLLAILFMVVWPWVFYGVVSAKQGIQMSQGLSEYVLANPQQVTAVVTLLGTFNRIIATFLFGCAIVRYGQEWISIKEDRITVFGMSALLAFRHMSFMWGIGEWWALFRRGRRLVILALLLFSLGGFALIPSGTAGLLAPGQYNKTSVVTGREMDFTTEDSECLAWIENLGSLARCDWVSTRNVTRLTCLSEAQIIEAFSAGRNNGLTLSPNDSLALTPRQVTVDEPVQVLGSVRGVLPIRPIGFRGFGLDQWTDAPLQNAYSYTLHQQGLDSNIRCTQSEYSPIQYRAIDNINTTRIIATSGVCDAGQGLENAMPLVIDFVTLNTQSTLTFWASKNTSHTVDSEGPAFYLYFRGRTGYAGSIGNITCALSPFRSGDYAVTYHSSGRYFSAERAVATQTARETHLLFLTNVVTQFGTLVWNSQMWSGHPLGASLSELGVKLLDLPPSSGPDARLLSLLEAMSQGILDFIATSTRLFYSISPDFPDSCQREVNGVITYSVVGWYPATGYAQVGLLIPMTLMNLASLAVCAMALKMGQLRYRYNFDPTDTRSLLAATADRGGPKEAGWEDRVTF</sequence>
<feature type="compositionally biased region" description="Basic and acidic residues" evidence="1">
    <location>
        <begin position="9"/>
        <end position="20"/>
    </location>
</feature>
<proteinExistence type="predicted"/>
<dbReference type="OrthoDB" id="3351168at2759"/>
<evidence type="ECO:0000313" key="3">
    <source>
        <dbReference type="EMBL" id="RXW15676.1"/>
    </source>
</evidence>
<evidence type="ECO:0000313" key="4">
    <source>
        <dbReference type="Proteomes" id="UP000290288"/>
    </source>
</evidence>
<evidence type="ECO:0000256" key="1">
    <source>
        <dbReference type="SAM" id="MobiDB-lite"/>
    </source>
</evidence>
<name>A0A4Q2DAI0_9AGAR</name>
<accession>A0A4Q2DAI0</accession>
<feature type="transmembrane region" description="Helical" evidence="2">
    <location>
        <begin position="117"/>
        <end position="143"/>
    </location>
</feature>
<dbReference type="AlphaFoldDB" id="A0A4Q2DAI0"/>
<protein>
    <submittedName>
        <fullName evidence="3">Uncharacterized protein</fullName>
    </submittedName>
</protein>
<comment type="caution">
    <text evidence="3">The sequence shown here is derived from an EMBL/GenBank/DDBJ whole genome shotgun (WGS) entry which is preliminary data.</text>
</comment>
<reference evidence="3 4" key="1">
    <citation type="submission" date="2019-01" db="EMBL/GenBank/DDBJ databases">
        <title>Draft genome sequence of Psathyrella aberdarensis IHI B618.</title>
        <authorList>
            <person name="Buettner E."/>
            <person name="Kellner H."/>
        </authorList>
    </citation>
    <scope>NUCLEOTIDE SEQUENCE [LARGE SCALE GENOMIC DNA]</scope>
    <source>
        <strain evidence="3 4">IHI B618</strain>
    </source>
</reference>
<keyword evidence="2" id="KW-1133">Transmembrane helix</keyword>
<feature type="transmembrane region" description="Helical" evidence="2">
    <location>
        <begin position="70"/>
        <end position="96"/>
    </location>
</feature>
<dbReference type="EMBL" id="SDEE01000524">
    <property type="protein sequence ID" value="RXW15676.1"/>
    <property type="molecule type" value="Genomic_DNA"/>
</dbReference>
<evidence type="ECO:0000256" key="2">
    <source>
        <dbReference type="SAM" id="Phobius"/>
    </source>
</evidence>
<feature type="region of interest" description="Disordered" evidence="1">
    <location>
        <begin position="1"/>
        <end position="39"/>
    </location>
</feature>
<dbReference type="STRING" id="2316362.A0A4Q2DAI0"/>
<keyword evidence="2" id="KW-0812">Transmembrane</keyword>
<gene>
    <name evidence="3" type="ORF">EST38_g10179</name>
</gene>